<dbReference type="EMBL" id="ML119108">
    <property type="protein sequence ID" value="RPB16664.1"/>
    <property type="molecule type" value="Genomic_DNA"/>
</dbReference>
<feature type="region of interest" description="Disordered" evidence="1">
    <location>
        <begin position="1"/>
        <end position="61"/>
    </location>
</feature>
<feature type="compositionally biased region" description="Low complexity" evidence="1">
    <location>
        <begin position="33"/>
        <end position="45"/>
    </location>
</feature>
<organism evidence="2 3">
    <name type="scientific">Morchella conica CCBAS932</name>
    <dbReference type="NCBI Taxonomy" id="1392247"/>
    <lineage>
        <taxon>Eukaryota</taxon>
        <taxon>Fungi</taxon>
        <taxon>Dikarya</taxon>
        <taxon>Ascomycota</taxon>
        <taxon>Pezizomycotina</taxon>
        <taxon>Pezizomycetes</taxon>
        <taxon>Pezizales</taxon>
        <taxon>Morchellaceae</taxon>
        <taxon>Morchella</taxon>
    </lineage>
</organism>
<name>A0A3N4L1G9_9PEZI</name>
<dbReference type="Proteomes" id="UP000277580">
    <property type="component" value="Unassembled WGS sequence"/>
</dbReference>
<protein>
    <submittedName>
        <fullName evidence="2">Uncharacterized protein</fullName>
    </submittedName>
</protein>
<dbReference type="OrthoDB" id="5416120at2759"/>
<feature type="compositionally biased region" description="Low complexity" evidence="1">
    <location>
        <begin position="81"/>
        <end position="91"/>
    </location>
</feature>
<proteinExistence type="predicted"/>
<accession>A0A3N4L1G9</accession>
<dbReference type="InParanoid" id="A0A3N4L1G9"/>
<sequence length="268" mass="28801">MSTLTLGSPKSTGSSSKPERSASELTSCSSRATKSSPKPSKSTPKLAPNTQPTEPPFSSLPNSITELTEILTHLGHPRTPPTASATPHSAHPAPPAPAPHPYHFPTTLGPHLHEQTYILSALTALLQLLHNQRWTPTTAATNLASLERKRSTVSTLTILPAEPKGGPGDEMATLKYAALKRQKEAWEAMTVAQRECEYEELLGRVDAARARVEEEGRAGAGVAEEVLGVFDAQFDEAVEVLVERWGVWGTKGLGDDLVMPRLYGGFLD</sequence>
<gene>
    <name evidence="2" type="ORF">P167DRAFT_570430</name>
</gene>
<dbReference type="AlphaFoldDB" id="A0A3N4L1G9"/>
<feature type="compositionally biased region" description="Low complexity" evidence="1">
    <location>
        <begin position="1"/>
        <end position="16"/>
    </location>
</feature>
<feature type="region of interest" description="Disordered" evidence="1">
    <location>
        <begin position="74"/>
        <end position="106"/>
    </location>
</feature>
<evidence type="ECO:0000256" key="1">
    <source>
        <dbReference type="SAM" id="MobiDB-lite"/>
    </source>
</evidence>
<feature type="compositionally biased region" description="Pro residues" evidence="1">
    <location>
        <begin position="92"/>
        <end position="102"/>
    </location>
</feature>
<keyword evidence="3" id="KW-1185">Reference proteome</keyword>
<evidence type="ECO:0000313" key="2">
    <source>
        <dbReference type="EMBL" id="RPB16664.1"/>
    </source>
</evidence>
<evidence type="ECO:0000313" key="3">
    <source>
        <dbReference type="Proteomes" id="UP000277580"/>
    </source>
</evidence>
<reference evidence="2 3" key="1">
    <citation type="journal article" date="2018" name="Nat. Ecol. Evol.">
        <title>Pezizomycetes genomes reveal the molecular basis of ectomycorrhizal truffle lifestyle.</title>
        <authorList>
            <person name="Murat C."/>
            <person name="Payen T."/>
            <person name="Noel B."/>
            <person name="Kuo A."/>
            <person name="Morin E."/>
            <person name="Chen J."/>
            <person name="Kohler A."/>
            <person name="Krizsan K."/>
            <person name="Balestrini R."/>
            <person name="Da Silva C."/>
            <person name="Montanini B."/>
            <person name="Hainaut M."/>
            <person name="Levati E."/>
            <person name="Barry K.W."/>
            <person name="Belfiori B."/>
            <person name="Cichocki N."/>
            <person name="Clum A."/>
            <person name="Dockter R.B."/>
            <person name="Fauchery L."/>
            <person name="Guy J."/>
            <person name="Iotti M."/>
            <person name="Le Tacon F."/>
            <person name="Lindquist E.A."/>
            <person name="Lipzen A."/>
            <person name="Malagnac F."/>
            <person name="Mello A."/>
            <person name="Molinier V."/>
            <person name="Miyauchi S."/>
            <person name="Poulain J."/>
            <person name="Riccioni C."/>
            <person name="Rubini A."/>
            <person name="Sitrit Y."/>
            <person name="Splivallo R."/>
            <person name="Traeger S."/>
            <person name="Wang M."/>
            <person name="Zifcakova L."/>
            <person name="Wipf D."/>
            <person name="Zambonelli A."/>
            <person name="Paolocci F."/>
            <person name="Nowrousian M."/>
            <person name="Ottonello S."/>
            <person name="Baldrian P."/>
            <person name="Spatafora J.W."/>
            <person name="Henrissat B."/>
            <person name="Nagy L.G."/>
            <person name="Aury J.M."/>
            <person name="Wincker P."/>
            <person name="Grigoriev I.V."/>
            <person name="Bonfante P."/>
            <person name="Martin F.M."/>
        </authorList>
    </citation>
    <scope>NUCLEOTIDE SEQUENCE [LARGE SCALE GENOMIC DNA]</scope>
    <source>
        <strain evidence="2 3">CCBAS932</strain>
    </source>
</reference>
<feature type="compositionally biased region" description="Polar residues" evidence="1">
    <location>
        <begin position="23"/>
        <end position="32"/>
    </location>
</feature>